<dbReference type="InterPro" id="IPR013320">
    <property type="entry name" value="ConA-like_dom_sf"/>
</dbReference>
<keyword evidence="3" id="KW-0325">Glycoprotein</keyword>
<evidence type="ECO:0000256" key="1">
    <source>
        <dbReference type="ARBA" id="ARBA00004370"/>
    </source>
</evidence>
<dbReference type="PANTHER" id="PTHR31361">
    <property type="entry name" value="BETA-GLUCAN SYNTHESIS-ASSOCIATED PROTEIN KRE6-RELATED"/>
    <property type="match status" value="1"/>
</dbReference>
<dbReference type="GO" id="GO:0006078">
    <property type="term" value="P:(1-&gt;6)-beta-D-glucan biosynthetic process"/>
    <property type="evidence" value="ECO:0007669"/>
    <property type="project" value="TreeGrafter"/>
</dbReference>
<keyword evidence="2" id="KW-0472">Membrane</keyword>
<dbReference type="PANTHER" id="PTHR31361:SF15">
    <property type="entry name" value="GH16 DOMAIN-CONTAINING PROTEIN"/>
    <property type="match status" value="1"/>
</dbReference>
<keyword evidence="5" id="KW-0378">Hydrolase</keyword>
<accession>A0A9P7ASU8</accession>
<evidence type="ECO:0000313" key="6">
    <source>
        <dbReference type="Proteomes" id="UP000719766"/>
    </source>
</evidence>
<dbReference type="Pfam" id="PF03935">
    <property type="entry name" value="SKN1_KRE6_Sbg1"/>
    <property type="match status" value="1"/>
</dbReference>
<protein>
    <submittedName>
        <fullName evidence="5">Glycoside hydrolase family 16 protein</fullName>
    </submittedName>
</protein>
<reference evidence="5" key="1">
    <citation type="journal article" date="2020" name="New Phytol.">
        <title>Comparative genomics reveals dynamic genome evolution in host specialist ectomycorrhizal fungi.</title>
        <authorList>
            <person name="Lofgren L.A."/>
            <person name="Nguyen N.H."/>
            <person name="Vilgalys R."/>
            <person name="Ruytinx J."/>
            <person name="Liao H.L."/>
            <person name="Branco S."/>
            <person name="Kuo A."/>
            <person name="LaButti K."/>
            <person name="Lipzen A."/>
            <person name="Andreopoulos W."/>
            <person name="Pangilinan J."/>
            <person name="Riley R."/>
            <person name="Hundley H."/>
            <person name="Na H."/>
            <person name="Barry K."/>
            <person name="Grigoriev I.V."/>
            <person name="Stajich J.E."/>
            <person name="Kennedy P.G."/>
        </authorList>
    </citation>
    <scope>NUCLEOTIDE SEQUENCE</scope>
    <source>
        <strain evidence="5">S12</strain>
    </source>
</reference>
<gene>
    <name evidence="5" type="ORF">HD556DRAFT_1471167</name>
</gene>
<keyword evidence="4" id="KW-0961">Cell wall biogenesis/degradation</keyword>
<dbReference type="Proteomes" id="UP000719766">
    <property type="component" value="Unassembled WGS sequence"/>
</dbReference>
<keyword evidence="6" id="KW-1185">Reference proteome</keyword>
<dbReference type="GO" id="GO:0005886">
    <property type="term" value="C:plasma membrane"/>
    <property type="evidence" value="ECO:0007669"/>
    <property type="project" value="TreeGrafter"/>
</dbReference>
<proteinExistence type="predicted"/>
<dbReference type="Gene3D" id="2.60.120.200">
    <property type="match status" value="1"/>
</dbReference>
<dbReference type="InterPro" id="IPR005629">
    <property type="entry name" value="Skn1/Kre6/Sbg1"/>
</dbReference>
<dbReference type="SUPFAM" id="SSF49899">
    <property type="entry name" value="Concanavalin A-like lectins/glucanases"/>
    <property type="match status" value="1"/>
</dbReference>
<evidence type="ECO:0000256" key="4">
    <source>
        <dbReference type="ARBA" id="ARBA00023316"/>
    </source>
</evidence>
<name>A0A9P7ASU8_9AGAM</name>
<dbReference type="GO" id="GO:0015926">
    <property type="term" value="F:glucosidase activity"/>
    <property type="evidence" value="ECO:0007669"/>
    <property type="project" value="TreeGrafter"/>
</dbReference>
<comment type="subcellular location">
    <subcellularLocation>
        <location evidence="1">Membrane</location>
    </subcellularLocation>
</comment>
<dbReference type="GO" id="GO:0071555">
    <property type="term" value="P:cell wall organization"/>
    <property type="evidence" value="ECO:0007669"/>
    <property type="project" value="UniProtKB-KW"/>
</dbReference>
<evidence type="ECO:0000313" key="5">
    <source>
        <dbReference type="EMBL" id="KAG1795944.1"/>
    </source>
</evidence>
<sequence>MAQLIDPDMPSSAAARTGFDGLPYELVFSDEFNTANRTFWPGDDPFWEAVNIRHGSTGDQGWYGPAQITTRGGYLSIVIDQMPKNDLPYRSGMLQSWNKFCFTGGYIDCGVEHASQQDGRMHGRWVILHARDAARLQAAYGLTPMTCDVGTFPNQAERDGSGPAAALQSNALKTKYNYELSWLPGQRLSEVIPDFFSSICFCICPSLRAHIPTIHAQHWTRTPLALYPGHAPAPGEDHPGPSVNVGRGAPEIDILEVEHNKDAWFINTPSITDVNPFLGVPCFECRSDSSNPADGYITWQTAGVESARVGAAALSPDPLPDGTDVSQRLISVEPMVCLRLSPRHSAWRIHSTSPLSSTWAGWQTVHLSAMIFPAGMLVDYVRAYGEGRRMLGAARQTTLQMAISTDIWIHPNLTSWNYLIPQNSLVRRP</sequence>
<dbReference type="EMBL" id="JABBWE010000020">
    <property type="protein sequence ID" value="KAG1795944.1"/>
    <property type="molecule type" value="Genomic_DNA"/>
</dbReference>
<organism evidence="5 6">
    <name type="scientific">Suillus plorans</name>
    <dbReference type="NCBI Taxonomy" id="116603"/>
    <lineage>
        <taxon>Eukaryota</taxon>
        <taxon>Fungi</taxon>
        <taxon>Dikarya</taxon>
        <taxon>Basidiomycota</taxon>
        <taxon>Agaricomycotina</taxon>
        <taxon>Agaricomycetes</taxon>
        <taxon>Agaricomycetidae</taxon>
        <taxon>Boletales</taxon>
        <taxon>Suillineae</taxon>
        <taxon>Suillaceae</taxon>
        <taxon>Suillus</taxon>
    </lineage>
</organism>
<dbReference type="GeneID" id="64602199"/>
<dbReference type="GO" id="GO:0005789">
    <property type="term" value="C:endoplasmic reticulum membrane"/>
    <property type="evidence" value="ECO:0007669"/>
    <property type="project" value="TreeGrafter"/>
</dbReference>
<dbReference type="OrthoDB" id="412647at2759"/>
<evidence type="ECO:0000256" key="2">
    <source>
        <dbReference type="ARBA" id="ARBA00023136"/>
    </source>
</evidence>
<comment type="caution">
    <text evidence="5">The sequence shown here is derived from an EMBL/GenBank/DDBJ whole genome shotgun (WGS) entry which is preliminary data.</text>
</comment>
<evidence type="ECO:0000256" key="3">
    <source>
        <dbReference type="ARBA" id="ARBA00023180"/>
    </source>
</evidence>
<dbReference type="AlphaFoldDB" id="A0A9P7ASU8"/>
<dbReference type="RefSeq" id="XP_041161597.1">
    <property type="nucleotide sequence ID" value="XM_041308435.1"/>
</dbReference>